<dbReference type="Pfam" id="PF07687">
    <property type="entry name" value="M20_dimer"/>
    <property type="match status" value="1"/>
</dbReference>
<keyword evidence="2" id="KW-0464">Manganese</keyword>
<dbReference type="KEGG" id="ete:ETEE_0294"/>
<accession>A0A076LIQ7</accession>
<dbReference type="SUPFAM" id="SSF53187">
    <property type="entry name" value="Zn-dependent exopeptidases"/>
    <property type="match status" value="1"/>
</dbReference>
<dbReference type="EC" id="3.5.1.14" evidence="4"/>
<feature type="binding site" evidence="2">
    <location>
        <position position="367"/>
    </location>
    <ligand>
        <name>Mn(2+)</name>
        <dbReference type="ChEBI" id="CHEBI:29035"/>
        <label>2</label>
    </ligand>
</feature>
<dbReference type="NCBIfam" id="TIGR01891">
    <property type="entry name" value="amidohydrolases"/>
    <property type="match status" value="1"/>
</dbReference>
<dbReference type="RefSeq" id="WP_034162540.1">
    <property type="nucleotide sequence ID" value="NZ_CP006664.1"/>
</dbReference>
<feature type="domain" description="Peptidase M20 dimerisation" evidence="3">
    <location>
        <begin position="195"/>
        <end position="283"/>
    </location>
</feature>
<dbReference type="FunFam" id="3.30.70.360:FF:000001">
    <property type="entry name" value="N-acetyldiaminopimelate deacetylase"/>
    <property type="match status" value="1"/>
</dbReference>
<dbReference type="InterPro" id="IPR002933">
    <property type="entry name" value="Peptidase_M20"/>
</dbReference>
<dbReference type="GO" id="GO:0019877">
    <property type="term" value="P:diaminopimelate biosynthetic process"/>
    <property type="evidence" value="ECO:0007669"/>
    <property type="project" value="UniProtKB-ARBA"/>
</dbReference>
<feature type="binding site" evidence="2">
    <location>
        <position position="165"/>
    </location>
    <ligand>
        <name>Mn(2+)</name>
        <dbReference type="ChEBI" id="CHEBI:29035"/>
        <label>2</label>
    </ligand>
</feature>
<dbReference type="SUPFAM" id="SSF55031">
    <property type="entry name" value="Bacterial exopeptidase dimerisation domain"/>
    <property type="match status" value="1"/>
</dbReference>
<dbReference type="Pfam" id="PF01546">
    <property type="entry name" value="Peptidase_M20"/>
    <property type="match status" value="1"/>
</dbReference>
<dbReference type="InterPro" id="IPR036264">
    <property type="entry name" value="Bact_exopeptidase_dim_dom"/>
</dbReference>
<dbReference type="InterPro" id="IPR011650">
    <property type="entry name" value="Peptidase_M20_dimer"/>
</dbReference>
<gene>
    <name evidence="4" type="primary">hipO</name>
    <name evidence="4" type="ORF">ETEE_0294</name>
</gene>
<comment type="cofactor">
    <cofactor evidence="2">
        <name>Mn(2+)</name>
        <dbReference type="ChEBI" id="CHEBI:29035"/>
    </cofactor>
    <text evidence="2">The Mn(2+) ion enhances activity.</text>
</comment>
<evidence type="ECO:0000313" key="4">
    <source>
        <dbReference type="EMBL" id="AIJ06772.1"/>
    </source>
</evidence>
<protein>
    <submittedName>
        <fullName evidence="4">N-acyl-L-amino acid amidohydrolase</fullName>
        <ecNumber evidence="4">3.5.1.14</ecNumber>
    </submittedName>
</protein>
<dbReference type="GO" id="GO:0050118">
    <property type="term" value="F:N-acetyldiaminopimelate deacetylase activity"/>
    <property type="evidence" value="ECO:0007669"/>
    <property type="project" value="UniProtKB-ARBA"/>
</dbReference>
<keyword evidence="2" id="KW-0479">Metal-binding</keyword>
<feature type="binding site" evidence="2">
    <location>
        <position position="106"/>
    </location>
    <ligand>
        <name>Mn(2+)</name>
        <dbReference type="ChEBI" id="CHEBI:29035"/>
        <label>2</label>
    </ligand>
</feature>
<evidence type="ECO:0000256" key="1">
    <source>
        <dbReference type="ARBA" id="ARBA00022801"/>
    </source>
</evidence>
<dbReference type="Gene3D" id="3.40.630.10">
    <property type="entry name" value="Zn peptidases"/>
    <property type="match status" value="1"/>
</dbReference>
<keyword evidence="1 4" id="KW-0378">Hydrolase</keyword>
<dbReference type="PIRSF" id="PIRSF005962">
    <property type="entry name" value="Pept_M20D_amidohydro"/>
    <property type="match status" value="1"/>
</dbReference>
<name>A0A076LIQ7_9GAMM</name>
<dbReference type="GeneID" id="33938078"/>
<dbReference type="Gene3D" id="3.30.70.360">
    <property type="match status" value="1"/>
</dbReference>
<feature type="binding site" evidence="2">
    <location>
        <position position="104"/>
    </location>
    <ligand>
        <name>Mn(2+)</name>
        <dbReference type="ChEBI" id="CHEBI:29035"/>
        <label>2</label>
    </ligand>
</feature>
<organism evidence="4 5">
    <name type="scientific">Edwardsiella anguillarum ET080813</name>
    <dbReference type="NCBI Taxonomy" id="667120"/>
    <lineage>
        <taxon>Bacteria</taxon>
        <taxon>Pseudomonadati</taxon>
        <taxon>Pseudomonadota</taxon>
        <taxon>Gammaproteobacteria</taxon>
        <taxon>Enterobacterales</taxon>
        <taxon>Hafniaceae</taxon>
        <taxon>Edwardsiella</taxon>
    </lineage>
</organism>
<dbReference type="AlphaFoldDB" id="A0A076LIQ7"/>
<reference evidence="4 5" key="1">
    <citation type="journal article" date="2012" name="PLoS ONE">
        <title>Edwardsiella comparative phylogenomics reveal the new intra/inter-species taxonomic relationships, virulence evolution and niche adaptation mechanisms.</title>
        <authorList>
            <person name="Yang M."/>
            <person name="Lv Y."/>
            <person name="Xiao J."/>
            <person name="Wu H."/>
            <person name="Zheng H."/>
            <person name="Liu Q."/>
            <person name="Zhang Y."/>
            <person name="Wang Q."/>
        </authorList>
    </citation>
    <scope>NUCLEOTIDE SEQUENCE [LARGE SCALE GENOMIC DNA]</scope>
    <source>
        <strain evidence="5">080813</strain>
    </source>
</reference>
<dbReference type="InterPro" id="IPR017439">
    <property type="entry name" value="Amidohydrolase"/>
</dbReference>
<evidence type="ECO:0000313" key="5">
    <source>
        <dbReference type="Proteomes" id="UP000028681"/>
    </source>
</evidence>
<dbReference type="Proteomes" id="UP000028681">
    <property type="component" value="Chromosome"/>
</dbReference>
<evidence type="ECO:0000256" key="2">
    <source>
        <dbReference type="PIRSR" id="PIRSR005962-1"/>
    </source>
</evidence>
<dbReference type="PANTHER" id="PTHR11014">
    <property type="entry name" value="PEPTIDASE M20 FAMILY MEMBER"/>
    <property type="match status" value="1"/>
</dbReference>
<feature type="binding site" evidence="2">
    <location>
        <position position="139"/>
    </location>
    <ligand>
        <name>Mn(2+)</name>
        <dbReference type="ChEBI" id="CHEBI:29035"/>
        <label>2</label>
    </ligand>
</feature>
<dbReference type="GO" id="GO:0004046">
    <property type="term" value="F:aminoacylase activity"/>
    <property type="evidence" value="ECO:0007669"/>
    <property type="project" value="UniProtKB-EC"/>
</dbReference>
<dbReference type="PANTHER" id="PTHR11014:SF63">
    <property type="entry name" value="METALLOPEPTIDASE, PUTATIVE (AFU_ORTHOLOGUE AFUA_6G09600)-RELATED"/>
    <property type="match status" value="1"/>
</dbReference>
<dbReference type="HOGENOM" id="CLU_023257_1_1_6"/>
<dbReference type="GO" id="GO:0046872">
    <property type="term" value="F:metal ion binding"/>
    <property type="evidence" value="ECO:0007669"/>
    <property type="project" value="UniProtKB-KW"/>
</dbReference>
<sequence length="394" mass="42150">MSHAHLLDALQPHAAAMIPLRRQLHRYLELSGSESQTADLLASHLSQWGYRVTRAIGGHGLVATLQAGQGERTLGLRADMDALPIQERGERAWLSRHPGVAHSCGHDGHCAILLCAAHYLAEQRRFNGTLHLIFQPAEERLSGAQAMIADGLFERFPCDALFALHNMPNLAGMQGEVGDIAIRPGPLMAASDELEIVLSGVGGHGAFPQLCIDATLVASHLVVALQSIVARNTDPLQAAVVTVGSLQSGQAANVISDKALLRVSVRSLQPALRQQTLQRIEQLTHAIAAAFGAQATIVQLGRCPCVVNHPDASHLAYRSACALLGEPRVHQDPPLMMGSEDFALLLEQVPWGAYVLVYGGAGGAALHQPEFDFNDAILLPAAAFWCALVADYLR</sequence>
<evidence type="ECO:0000259" key="3">
    <source>
        <dbReference type="Pfam" id="PF07687"/>
    </source>
</evidence>
<dbReference type="EMBL" id="CP006664">
    <property type="protein sequence ID" value="AIJ06772.1"/>
    <property type="molecule type" value="Genomic_DNA"/>
</dbReference>
<proteinExistence type="predicted"/>